<comment type="caution">
    <text evidence="8">The sequence shown here is derived from an EMBL/GenBank/DDBJ whole genome shotgun (WGS) entry which is preliminary data.</text>
</comment>
<dbReference type="PANTHER" id="PTHR33452:SF1">
    <property type="entry name" value="INNER MEMBRANE PROTEIN YPHA-RELATED"/>
    <property type="match status" value="1"/>
</dbReference>
<keyword evidence="3" id="KW-1003">Cell membrane</keyword>
<evidence type="ECO:0000256" key="6">
    <source>
        <dbReference type="ARBA" id="ARBA00023136"/>
    </source>
</evidence>
<proteinExistence type="inferred from homology"/>
<feature type="transmembrane region" description="Helical" evidence="7">
    <location>
        <begin position="46"/>
        <end position="66"/>
    </location>
</feature>
<dbReference type="RefSeq" id="WP_207990500.1">
    <property type="nucleotide sequence ID" value="NZ_JAGBKM010000006.1"/>
</dbReference>
<evidence type="ECO:0000313" key="9">
    <source>
        <dbReference type="Proteomes" id="UP000664554"/>
    </source>
</evidence>
<comment type="subcellular location">
    <subcellularLocation>
        <location evidence="1">Cell membrane</location>
        <topology evidence="1">Multi-pass membrane protein</topology>
    </subcellularLocation>
</comment>
<dbReference type="PANTHER" id="PTHR33452">
    <property type="entry name" value="OXIDOREDUCTASE CATD-RELATED"/>
    <property type="match status" value="1"/>
</dbReference>
<feature type="transmembrane region" description="Helical" evidence="7">
    <location>
        <begin position="103"/>
        <end position="122"/>
    </location>
</feature>
<dbReference type="Pfam" id="PF07681">
    <property type="entry name" value="DoxX"/>
    <property type="match status" value="1"/>
</dbReference>
<feature type="transmembrane region" description="Helical" evidence="7">
    <location>
        <begin position="72"/>
        <end position="91"/>
    </location>
</feature>
<gene>
    <name evidence="8" type="ORF">J3492_04910</name>
</gene>
<dbReference type="EMBL" id="JAGBKM010000006">
    <property type="protein sequence ID" value="MBO1530551.1"/>
    <property type="molecule type" value="Genomic_DNA"/>
</dbReference>
<keyword evidence="6 7" id="KW-0472">Membrane</keyword>
<organism evidence="8 9">
    <name type="scientific">Psychrobacter coccoides</name>
    <dbReference type="NCBI Taxonomy" id="2818440"/>
    <lineage>
        <taxon>Bacteria</taxon>
        <taxon>Pseudomonadati</taxon>
        <taxon>Pseudomonadota</taxon>
        <taxon>Gammaproteobacteria</taxon>
        <taxon>Moraxellales</taxon>
        <taxon>Moraxellaceae</taxon>
        <taxon>Psychrobacter</taxon>
    </lineage>
</organism>
<dbReference type="InterPro" id="IPR051907">
    <property type="entry name" value="DoxX-like_oxidoreductase"/>
</dbReference>
<keyword evidence="5 7" id="KW-1133">Transmembrane helix</keyword>
<dbReference type="InterPro" id="IPR032808">
    <property type="entry name" value="DoxX"/>
</dbReference>
<name>A0ABS3NMW3_9GAMM</name>
<evidence type="ECO:0000256" key="3">
    <source>
        <dbReference type="ARBA" id="ARBA00022475"/>
    </source>
</evidence>
<evidence type="ECO:0000313" key="8">
    <source>
        <dbReference type="EMBL" id="MBO1530551.1"/>
    </source>
</evidence>
<sequence length="132" mass="14068">MNKLQALSALVGRVFLSLIFIVSGFNKIGGYAATQGYMEAMGVPGFMLPLVIVLELFGGIAILIGFQARLVALLFVGFNIVSAILFHNFLADASEMNNFMKNIAMAGGFLLIFAHGAGAYAIDNRNTSKISS</sequence>
<accession>A0ABS3NMW3</accession>
<comment type="similarity">
    <text evidence="2">Belongs to the DoxX family.</text>
</comment>
<evidence type="ECO:0000256" key="7">
    <source>
        <dbReference type="SAM" id="Phobius"/>
    </source>
</evidence>
<evidence type="ECO:0000256" key="1">
    <source>
        <dbReference type="ARBA" id="ARBA00004651"/>
    </source>
</evidence>
<keyword evidence="4 7" id="KW-0812">Transmembrane</keyword>
<keyword evidence="9" id="KW-1185">Reference proteome</keyword>
<feature type="transmembrane region" description="Helical" evidence="7">
    <location>
        <begin position="6"/>
        <end position="25"/>
    </location>
</feature>
<evidence type="ECO:0000256" key="2">
    <source>
        <dbReference type="ARBA" id="ARBA00006679"/>
    </source>
</evidence>
<evidence type="ECO:0000256" key="4">
    <source>
        <dbReference type="ARBA" id="ARBA00022692"/>
    </source>
</evidence>
<evidence type="ECO:0000256" key="5">
    <source>
        <dbReference type="ARBA" id="ARBA00022989"/>
    </source>
</evidence>
<protein>
    <submittedName>
        <fullName evidence="8">DoxX family protein</fullName>
    </submittedName>
</protein>
<dbReference type="Proteomes" id="UP000664554">
    <property type="component" value="Unassembled WGS sequence"/>
</dbReference>
<reference evidence="8 9" key="1">
    <citation type="submission" date="2021-03" db="EMBL/GenBank/DDBJ databases">
        <authorList>
            <person name="Shang D.-D."/>
            <person name="Du Z.-J."/>
            <person name="Chen G.-J."/>
        </authorList>
    </citation>
    <scope>NUCLEOTIDE SEQUENCE [LARGE SCALE GENOMIC DNA]</scope>
    <source>
        <strain evidence="8 9">F1192</strain>
    </source>
</reference>